<keyword evidence="3" id="KW-1185">Reference proteome</keyword>
<organism evidence="2 3">
    <name type="scientific">Alphaspiravirus yamagawaense</name>
    <dbReference type="NCBI Taxonomy" id="1157339"/>
    <lineage>
        <taxon>Viruses</taxon>
        <taxon>Viruses incertae sedis</taxon>
        <taxon>Spiraviridae</taxon>
        <taxon>Alphaspiravirus</taxon>
    </lineage>
</organism>
<keyword evidence="1" id="KW-0812">Transmembrane</keyword>
<name>J7QC63_9VIRU</name>
<dbReference type="Proteomes" id="UP000003929">
    <property type="component" value="Segment"/>
</dbReference>
<reference evidence="2 3" key="1">
    <citation type="journal article" date="2012" name="Proc. Natl. Acad. Sci. U.S.A.">
        <title>Archaeal virus with exceptional virion architecture and the largest single-stranded DNA genome.</title>
        <authorList>
            <person name="Mochizuki T."/>
            <person name="Krupovic M."/>
            <person name="Pehau-Arnaudet G."/>
            <person name="Sako Y."/>
            <person name="Forterre P."/>
            <person name="Prangishvili D."/>
        </authorList>
    </citation>
    <scope>NUCLEOTIDE SEQUENCE [LARGE SCALE GENOMIC DNA]</scope>
</reference>
<accession>J7QC63</accession>
<proteinExistence type="predicted"/>
<evidence type="ECO:0000313" key="3">
    <source>
        <dbReference type="Proteomes" id="UP000003929"/>
    </source>
</evidence>
<dbReference type="KEGG" id="vg:40526248"/>
<evidence type="ECO:0000256" key="1">
    <source>
        <dbReference type="SAM" id="Phobius"/>
    </source>
</evidence>
<feature type="transmembrane region" description="Helical" evidence="1">
    <location>
        <begin position="194"/>
        <end position="216"/>
    </location>
</feature>
<dbReference type="EMBL" id="HE681887">
    <property type="protein sequence ID" value="CCG27834.1"/>
    <property type="molecule type" value="Genomic_DNA"/>
</dbReference>
<dbReference type="SMR" id="J7QC63"/>
<dbReference type="GeneID" id="40526248"/>
<protein>
    <submittedName>
        <fullName evidence="2">Uncharacterized protein</fullName>
    </submittedName>
</protein>
<evidence type="ECO:0000313" key="2">
    <source>
        <dbReference type="EMBL" id="CCG27834.1"/>
    </source>
</evidence>
<dbReference type="RefSeq" id="YP_009666066.1">
    <property type="nucleotide sequence ID" value="NC_043427.1"/>
</dbReference>
<sequence>MGWKQYLSITFPDCDSSWGDLQPIRIIFPDREVCTRGVLTDSSNVYRESPKNVMYGASKVRIRVKYYVIFEAGQYGNVAIYISTWENDTRKKFNGQYELVGILHSLDSPRSYNVIEEREAVFEFEGATMRIYVDGQELASYTIDAPLTHFSLCAATKELYGSTGRAGVAIEQVVGEYYDQFEDMIAQFMSIFNVMIPMMFIIMMLPMVISLFRGIFAEPGGGRRGQA</sequence>
<keyword evidence="1" id="KW-1133">Transmembrane helix</keyword>
<keyword evidence="1" id="KW-0472">Membrane</keyword>
<gene>
    <name evidence="2" type="primary">21-227</name>
</gene>